<dbReference type="HOGENOM" id="CLU_044864_2_0_4"/>
<proteinExistence type="predicted"/>
<dbReference type="Proteomes" id="UP000002169">
    <property type="component" value="Chromosome 3"/>
</dbReference>
<dbReference type="InterPro" id="IPR011206">
    <property type="entry name" value="Citrate_lyase_beta/mcl1/mcl2"/>
</dbReference>
<dbReference type="Pfam" id="PF03328">
    <property type="entry name" value="HpcH_HpaI"/>
    <property type="match status" value="1"/>
</dbReference>
<comment type="cofactor">
    <cofactor evidence="1">
        <name>Mg(2+)</name>
        <dbReference type="ChEBI" id="CHEBI:18420"/>
    </cofactor>
</comment>
<reference evidence="8" key="1">
    <citation type="submission" date="2008-02" db="EMBL/GenBank/DDBJ databases">
        <title>Complete sequence of chromosome 3 of Burkholderia cenocepacia MC0-3.</title>
        <authorList>
            <person name="Copeland A."/>
            <person name="Lucas S."/>
            <person name="Lapidus A."/>
            <person name="Barry K."/>
            <person name="Bruce D."/>
            <person name="Goodwin L."/>
            <person name="Glavina del Rio T."/>
            <person name="Dalin E."/>
            <person name="Tice H."/>
            <person name="Pitluck S."/>
            <person name="Chain P."/>
            <person name="Malfatti S."/>
            <person name="Shin M."/>
            <person name="Vergez L."/>
            <person name="Schmutz J."/>
            <person name="Larimer F."/>
            <person name="Land M."/>
            <person name="Hauser L."/>
            <person name="Kyrpides N."/>
            <person name="Mikhailova N."/>
            <person name="Tiedje J."/>
            <person name="Richardson P."/>
        </authorList>
    </citation>
    <scope>NUCLEOTIDE SEQUENCE [LARGE SCALE GENOMIC DNA]</scope>
    <source>
        <strain evidence="8">MC0-3</strain>
    </source>
</reference>
<dbReference type="EMBL" id="CP000960">
    <property type="protein sequence ID" value="ACA95766.1"/>
    <property type="molecule type" value="Genomic_DNA"/>
</dbReference>
<feature type="domain" description="HpcH/HpaI aldolase/citrate lyase" evidence="6">
    <location>
        <begin position="15"/>
        <end position="219"/>
    </location>
</feature>
<evidence type="ECO:0000313" key="8">
    <source>
        <dbReference type="Proteomes" id="UP000002169"/>
    </source>
</evidence>
<gene>
    <name evidence="7" type="ordered locus">Bcenmc03_6652</name>
</gene>
<evidence type="ECO:0000256" key="3">
    <source>
        <dbReference type="ARBA" id="ARBA00022842"/>
    </source>
</evidence>
<dbReference type="GO" id="GO:0003824">
    <property type="term" value="F:catalytic activity"/>
    <property type="evidence" value="ECO:0007669"/>
    <property type="project" value="InterPro"/>
</dbReference>
<keyword evidence="3 5" id="KW-0460">Magnesium</keyword>
<feature type="binding site" evidence="5">
    <location>
        <position position="152"/>
    </location>
    <ligand>
        <name>Mg(2+)</name>
        <dbReference type="ChEBI" id="CHEBI:18420"/>
    </ligand>
</feature>
<dbReference type="Gene3D" id="3.20.20.60">
    <property type="entry name" value="Phosphoenolpyruvate-binding domains"/>
    <property type="match status" value="1"/>
</dbReference>
<evidence type="ECO:0000313" key="7">
    <source>
        <dbReference type="EMBL" id="ACA95766.1"/>
    </source>
</evidence>
<dbReference type="KEGG" id="bcm:Bcenmc03_6652"/>
<dbReference type="PIRSF" id="PIRSF015582">
    <property type="entry name" value="Cit_lyase_B"/>
    <property type="match status" value="1"/>
</dbReference>
<accession>B1KC19</accession>
<feature type="binding site" evidence="4">
    <location>
        <position position="72"/>
    </location>
    <ligand>
        <name>substrate</name>
    </ligand>
</feature>
<dbReference type="GO" id="GO:0006107">
    <property type="term" value="P:oxaloacetate metabolic process"/>
    <property type="evidence" value="ECO:0007669"/>
    <property type="project" value="TreeGrafter"/>
</dbReference>
<keyword evidence="2 5" id="KW-0479">Metal-binding</keyword>
<dbReference type="SUPFAM" id="SSF51621">
    <property type="entry name" value="Phosphoenolpyruvate/pyruvate domain"/>
    <property type="match status" value="1"/>
</dbReference>
<evidence type="ECO:0000256" key="5">
    <source>
        <dbReference type="PIRSR" id="PIRSR015582-2"/>
    </source>
</evidence>
<evidence type="ECO:0000256" key="2">
    <source>
        <dbReference type="ARBA" id="ARBA00022723"/>
    </source>
</evidence>
<dbReference type="InterPro" id="IPR040442">
    <property type="entry name" value="Pyrv_kinase-like_dom_sf"/>
</dbReference>
<name>B1KC19_BURO0</name>
<evidence type="ECO:0000256" key="4">
    <source>
        <dbReference type="PIRSR" id="PIRSR015582-1"/>
    </source>
</evidence>
<dbReference type="InterPro" id="IPR015813">
    <property type="entry name" value="Pyrv/PenolPyrv_kinase-like_dom"/>
</dbReference>
<dbReference type="PANTHER" id="PTHR32308:SF0">
    <property type="entry name" value="HPCH_HPAI ALDOLASE_CITRATE LYASE DOMAIN-CONTAINING PROTEIN"/>
    <property type="match status" value="1"/>
</dbReference>
<sequence>MMTNTIPATASACARSWLFVPGNRPERFEKARAAGADAVIVDLEDAVPPDGKPAARDAVVARLDAARPVWVRVNAADTAWSADDLAAIAPHPGTAGVMLPKCETRAQLDAVLAHAHGTLELLPIVETAAGIAGLDQVCAAPRVVRVAFGTLDFQVDLGIDGDGEELNAFRSWIVLASRLAGIAPPVDGVSTIIDDPAAIERHARDARRFGFGGKLCIHPKQLDAVHRAYAWTDSEQAWARRVLDAVDASGGAAVALDGRMVDMPVILKARRILRG</sequence>
<organism evidence="7 8">
    <name type="scientific">Burkholderia orbicola (strain MC0-3)</name>
    <dbReference type="NCBI Taxonomy" id="406425"/>
    <lineage>
        <taxon>Bacteria</taxon>
        <taxon>Pseudomonadati</taxon>
        <taxon>Pseudomonadota</taxon>
        <taxon>Betaproteobacteria</taxon>
        <taxon>Burkholderiales</taxon>
        <taxon>Burkholderiaceae</taxon>
        <taxon>Burkholderia</taxon>
        <taxon>Burkholderia cepacia complex</taxon>
        <taxon>Burkholderia orbicola</taxon>
    </lineage>
</organism>
<dbReference type="AlphaFoldDB" id="B1KC19"/>
<dbReference type="GO" id="GO:0000287">
    <property type="term" value="F:magnesium ion binding"/>
    <property type="evidence" value="ECO:0007669"/>
    <property type="project" value="TreeGrafter"/>
</dbReference>
<feature type="binding site" evidence="4">
    <location>
        <position position="126"/>
    </location>
    <ligand>
        <name>substrate</name>
    </ligand>
</feature>
<dbReference type="InterPro" id="IPR005000">
    <property type="entry name" value="Aldolase/citrate-lyase_domain"/>
</dbReference>
<evidence type="ECO:0000259" key="6">
    <source>
        <dbReference type="Pfam" id="PF03328"/>
    </source>
</evidence>
<dbReference type="PANTHER" id="PTHR32308">
    <property type="entry name" value="LYASE BETA SUBUNIT, PUTATIVE (AFU_ORTHOLOGUE AFUA_4G13030)-RELATED"/>
    <property type="match status" value="1"/>
</dbReference>
<protein>
    <submittedName>
        <fullName evidence="7">HpcH/HpaI aldolase</fullName>
    </submittedName>
</protein>
<dbReference type="RefSeq" id="WP_012337141.1">
    <property type="nucleotide sequence ID" value="NC_010512.1"/>
</dbReference>
<feature type="binding site" evidence="5">
    <location>
        <position position="126"/>
    </location>
    <ligand>
        <name>Mg(2+)</name>
        <dbReference type="ChEBI" id="CHEBI:18420"/>
    </ligand>
</feature>
<evidence type="ECO:0000256" key="1">
    <source>
        <dbReference type="ARBA" id="ARBA00001946"/>
    </source>
</evidence>